<comment type="caution">
    <text evidence="3">The sequence shown here is derived from an EMBL/GenBank/DDBJ whole genome shotgun (WGS) entry which is preliminary data.</text>
</comment>
<feature type="domain" description="RAP" evidence="2">
    <location>
        <begin position="526"/>
        <end position="598"/>
    </location>
</feature>
<dbReference type="VEuPathDB" id="PiroplasmaDB:BOVATA_026220"/>
<name>A0A2H6KDU6_9APIC</name>
<dbReference type="PROSITE" id="PS51286">
    <property type="entry name" value="RAP"/>
    <property type="match status" value="1"/>
</dbReference>
<dbReference type="SMART" id="SM00952">
    <property type="entry name" value="RAP"/>
    <property type="match status" value="1"/>
</dbReference>
<dbReference type="OrthoDB" id="385235at2759"/>
<dbReference type="AlphaFoldDB" id="A0A2H6KDU6"/>
<protein>
    <submittedName>
        <fullName evidence="3">RAP domain-containing protein, putative</fullName>
    </submittedName>
</protein>
<accession>A0A2H6KDU6</accession>
<evidence type="ECO:0000313" key="3">
    <source>
        <dbReference type="EMBL" id="GBE61129.1"/>
    </source>
</evidence>
<reference evidence="3 4" key="1">
    <citation type="journal article" date="2017" name="BMC Genomics">
        <title>Whole-genome assembly of Babesia ovata and comparative genomics between closely related pathogens.</title>
        <authorList>
            <person name="Yamagishi J."/>
            <person name="Asada M."/>
            <person name="Hakimi H."/>
            <person name="Tanaka T.Q."/>
            <person name="Sugimoto C."/>
            <person name="Kawazu S."/>
        </authorList>
    </citation>
    <scope>NUCLEOTIDE SEQUENCE [LARGE SCALE GENOMIC DNA]</scope>
    <source>
        <strain evidence="3 4">Miyake</strain>
    </source>
</reference>
<feature type="region of interest" description="Disordered" evidence="1">
    <location>
        <begin position="180"/>
        <end position="205"/>
    </location>
</feature>
<dbReference type="Pfam" id="PF08373">
    <property type="entry name" value="RAP"/>
    <property type="match status" value="1"/>
</dbReference>
<dbReference type="InterPro" id="IPR013584">
    <property type="entry name" value="RAP"/>
</dbReference>
<dbReference type="RefSeq" id="XP_028867372.1">
    <property type="nucleotide sequence ID" value="XM_029011539.1"/>
</dbReference>
<sequence>MWRRLTPRIAWAARAPSLDACSSLSPSRCSVLRNAQQRHRTTVADVYLERMQEYDVASFLRLLRTGVFDCGDDLRRMFSGFQRYLAHLKAEEFVEMLELFRSRELRESEGGVDLPLLLICEMNRRMLGGQTRLFSLRQCQRICTVMKHMKFNRPSHITPGGDGMVASPASDGTAHIQEGTDKMVSSPSDHKDGHPHRTPISCPNGNEGTDSICTTSESHISCTRASKDVPLFSEDMQEVTVPVCECNVGPSTTPRACAACCAKYGPLLHLPGYDQLSLLIVLLGRSIVLQLSSVRRLHENAVTGYLMLSSHLNCTLNAHILRSIIERHQAALLRSKSLRNIAIALHVAKKCKVRCGGFEKRMRSRLADIGEFEALCAGERHPVALLVALSQLIGSLVSANALPISQEVRQIGINIITYLLDHYDKFFGADSVLDEDVVSSMRGNARLLVDYLESKGVNFERIFLDSDLERLESLIVCGAVDYSKDFRTSDFHRQVGSTLSLLGHDVEEEVRIGAHVCDIVLRNGGTVVEIDGPYHFNTSLNERTNQLLNRSGADYRLTYTHNSNVKRFMLGLAGYRVVHVPFFRWPSGREEQLEYVRRALT</sequence>
<organism evidence="3 4">
    <name type="scientific">Babesia ovata</name>
    <dbReference type="NCBI Taxonomy" id="189622"/>
    <lineage>
        <taxon>Eukaryota</taxon>
        <taxon>Sar</taxon>
        <taxon>Alveolata</taxon>
        <taxon>Apicomplexa</taxon>
        <taxon>Aconoidasida</taxon>
        <taxon>Piroplasmida</taxon>
        <taxon>Babesiidae</taxon>
        <taxon>Babesia</taxon>
    </lineage>
</organism>
<proteinExistence type="predicted"/>
<keyword evidence="4" id="KW-1185">Reference proteome</keyword>
<gene>
    <name evidence="3" type="ORF">BOVATA_026220</name>
</gene>
<evidence type="ECO:0000313" key="4">
    <source>
        <dbReference type="Proteomes" id="UP000236319"/>
    </source>
</evidence>
<evidence type="ECO:0000259" key="2">
    <source>
        <dbReference type="PROSITE" id="PS51286"/>
    </source>
</evidence>
<dbReference type="GeneID" id="39874899"/>
<evidence type="ECO:0000256" key="1">
    <source>
        <dbReference type="SAM" id="MobiDB-lite"/>
    </source>
</evidence>
<dbReference type="Proteomes" id="UP000236319">
    <property type="component" value="Unassembled WGS sequence"/>
</dbReference>
<dbReference type="EMBL" id="BDSA01000002">
    <property type="protein sequence ID" value="GBE61129.1"/>
    <property type="molecule type" value="Genomic_DNA"/>
</dbReference>